<evidence type="ECO:0000256" key="7">
    <source>
        <dbReference type="ARBA" id="ARBA00022729"/>
    </source>
</evidence>
<dbReference type="InterPro" id="IPR012907">
    <property type="entry name" value="Peptidase_S11_C"/>
</dbReference>
<dbReference type="GO" id="GO:0009002">
    <property type="term" value="F:serine-type D-Ala-D-Ala carboxypeptidase activity"/>
    <property type="evidence" value="ECO:0007669"/>
    <property type="project" value="UniProtKB-EC"/>
</dbReference>
<comment type="similarity">
    <text evidence="3 15">Belongs to the peptidase S11 family.</text>
</comment>
<keyword evidence="11" id="KW-0961">Cell wall biogenesis/degradation</keyword>
<evidence type="ECO:0000256" key="12">
    <source>
        <dbReference type="ARBA" id="ARBA00034000"/>
    </source>
</evidence>
<keyword evidence="5 17" id="KW-0121">Carboxypeptidase</keyword>
<dbReference type="InterPro" id="IPR018044">
    <property type="entry name" value="Peptidase_S11"/>
</dbReference>
<dbReference type="PRINTS" id="PR00725">
    <property type="entry name" value="DADACBPTASE1"/>
</dbReference>
<protein>
    <recommendedName>
        <fullName evidence="4">serine-type D-Ala-D-Ala carboxypeptidase</fullName>
        <ecNumber evidence="4">3.4.16.4</ecNumber>
    </recommendedName>
</protein>
<dbReference type="PANTHER" id="PTHR21581:SF6">
    <property type="entry name" value="TRAFFICKING PROTEIN PARTICLE COMPLEX SUBUNIT 12"/>
    <property type="match status" value="1"/>
</dbReference>
<dbReference type="EMBL" id="CP003179">
    <property type="protein sequence ID" value="AEW05283.1"/>
    <property type="molecule type" value="Genomic_DNA"/>
</dbReference>
<dbReference type="PANTHER" id="PTHR21581">
    <property type="entry name" value="D-ALANYL-D-ALANINE CARBOXYPEPTIDASE"/>
    <property type="match status" value="1"/>
</dbReference>
<dbReference type="GO" id="GO:0009252">
    <property type="term" value="P:peptidoglycan biosynthetic process"/>
    <property type="evidence" value="ECO:0007669"/>
    <property type="project" value="UniProtKB-UniPathway"/>
</dbReference>
<evidence type="ECO:0000256" key="11">
    <source>
        <dbReference type="ARBA" id="ARBA00023316"/>
    </source>
</evidence>
<name>G8U034_SULAD</name>
<dbReference type="Proteomes" id="UP000005439">
    <property type="component" value="Chromosome"/>
</dbReference>
<dbReference type="InterPro" id="IPR015956">
    <property type="entry name" value="Peniciliin-bd_prot_C_sf"/>
</dbReference>
<reference evidence="18" key="1">
    <citation type="submission" date="2011-12" db="EMBL/GenBank/DDBJ databases">
        <title>The complete genome of chromosome of Sulfobacillus acidophilus DSM 10332.</title>
        <authorList>
            <person name="Lucas S."/>
            <person name="Han J."/>
            <person name="Lapidus A."/>
            <person name="Bruce D."/>
            <person name="Goodwin L."/>
            <person name="Pitluck S."/>
            <person name="Peters L."/>
            <person name="Kyrpides N."/>
            <person name="Mavromatis K."/>
            <person name="Ivanova N."/>
            <person name="Mikhailova N."/>
            <person name="Chertkov O."/>
            <person name="Saunders E."/>
            <person name="Detter J.C."/>
            <person name="Tapia R."/>
            <person name="Han C."/>
            <person name="Land M."/>
            <person name="Hauser L."/>
            <person name="Markowitz V."/>
            <person name="Cheng J.-F."/>
            <person name="Hugenholtz P."/>
            <person name="Woyke T."/>
            <person name="Wu D."/>
            <person name="Pukall R."/>
            <person name="Gehrich-Schroeter G."/>
            <person name="Schneider S."/>
            <person name="Klenk H.-P."/>
            <person name="Eisen J.A."/>
        </authorList>
    </citation>
    <scope>NUCLEOTIDE SEQUENCE [LARGE SCALE GENOMIC DNA]</scope>
    <source>
        <strain evidence="18">ATCC 700253 / DSM 10332 / NAL</strain>
    </source>
</reference>
<keyword evidence="18" id="KW-1185">Reference proteome</keyword>
<evidence type="ECO:0000313" key="18">
    <source>
        <dbReference type="Proteomes" id="UP000005439"/>
    </source>
</evidence>
<dbReference type="SMART" id="SM00936">
    <property type="entry name" value="PBP5_C"/>
    <property type="match status" value="1"/>
</dbReference>
<evidence type="ECO:0000256" key="15">
    <source>
        <dbReference type="RuleBase" id="RU004016"/>
    </source>
</evidence>
<sequence length="408" mass="44302">MKAGAHADTSLKFWAGGMDVRQKHWSVWLFAGILGWIPLGTSGGGVYAANLTPPAPVSAKAAELLDGQSGRVLYEKNAYEKLPMASVTKLMTLVLVLQAVHAKKLGLNELVPVSEEAYRVGGSQIWLEPGERMTVEQLIRAVAVGSANDAAYALGEYLAGSPDAFVAEMNRTARQWGMVSTHFANPHGLHDPNHYTTAHDLGILALHALHTPGLLDYTRMREDRTIRNGKGGTLWLVNSNRLLRTYPGTDGLKTGYTSQAGFCLVATAKRGDTRMVSVILGAPSSKNRFHDAAELMTWGFMHYETVAIARKGQLFGTVRIRRGTQRMVGVQATSDAYVTVPKDQTALTRTVVIPPEVGAPVTTTRPIGKIVVKQGSQVLMTVSLYPTASVPALGWGQGVWRWFWRITG</sequence>
<accession>G8U034</accession>
<feature type="active site" evidence="13">
    <location>
        <position position="146"/>
    </location>
</feature>
<keyword evidence="6" id="KW-0645">Protease</keyword>
<dbReference type="InterPro" id="IPR037167">
    <property type="entry name" value="Peptidase_S11_C_sf"/>
</dbReference>
<evidence type="ECO:0000256" key="9">
    <source>
        <dbReference type="ARBA" id="ARBA00022960"/>
    </source>
</evidence>
<evidence type="ECO:0000256" key="8">
    <source>
        <dbReference type="ARBA" id="ARBA00022801"/>
    </source>
</evidence>
<keyword evidence="8 17" id="KW-0378">Hydrolase</keyword>
<dbReference type="InterPro" id="IPR012338">
    <property type="entry name" value="Beta-lactam/transpept-like"/>
</dbReference>
<evidence type="ECO:0000256" key="13">
    <source>
        <dbReference type="PIRSR" id="PIRSR618044-1"/>
    </source>
</evidence>
<proteinExistence type="inferred from homology"/>
<feature type="binding site" evidence="14">
    <location>
        <position position="253"/>
    </location>
    <ligand>
        <name>substrate</name>
    </ligand>
</feature>
<dbReference type="Gene3D" id="3.40.710.10">
    <property type="entry name" value="DD-peptidase/beta-lactamase superfamily"/>
    <property type="match status" value="1"/>
</dbReference>
<dbReference type="EC" id="3.4.16.4" evidence="4"/>
<dbReference type="GO" id="GO:0006508">
    <property type="term" value="P:proteolysis"/>
    <property type="evidence" value="ECO:0007669"/>
    <property type="project" value="UniProtKB-KW"/>
</dbReference>
<dbReference type="GO" id="GO:0008360">
    <property type="term" value="P:regulation of cell shape"/>
    <property type="evidence" value="ECO:0007669"/>
    <property type="project" value="UniProtKB-KW"/>
</dbReference>
<evidence type="ECO:0000259" key="16">
    <source>
        <dbReference type="SMART" id="SM00936"/>
    </source>
</evidence>
<comment type="pathway">
    <text evidence="2">Cell wall biogenesis; peptidoglycan biosynthesis.</text>
</comment>
<keyword evidence="9" id="KW-0133">Cell shape</keyword>
<evidence type="ECO:0000256" key="4">
    <source>
        <dbReference type="ARBA" id="ARBA00012448"/>
    </source>
</evidence>
<evidence type="ECO:0000256" key="5">
    <source>
        <dbReference type="ARBA" id="ARBA00022645"/>
    </source>
</evidence>
<dbReference type="GO" id="GO:0071555">
    <property type="term" value="P:cell wall organization"/>
    <property type="evidence" value="ECO:0007669"/>
    <property type="project" value="UniProtKB-KW"/>
</dbReference>
<dbReference type="Pfam" id="PF07943">
    <property type="entry name" value="PBP5_C"/>
    <property type="match status" value="1"/>
</dbReference>
<dbReference type="AlphaFoldDB" id="G8U034"/>
<gene>
    <name evidence="17" type="ordered locus">Sulac_1790</name>
</gene>
<reference evidence="17 18" key="2">
    <citation type="journal article" date="2012" name="Stand. Genomic Sci.">
        <title>Complete genome sequence of the moderately thermophilic mineral-sulfide-oxidizing firmicute Sulfobacillus acidophilus type strain (NAL(T)).</title>
        <authorList>
            <person name="Anderson I."/>
            <person name="Chertkov O."/>
            <person name="Chen A."/>
            <person name="Saunders E."/>
            <person name="Lapidus A."/>
            <person name="Nolan M."/>
            <person name="Lucas S."/>
            <person name="Hammon N."/>
            <person name="Deshpande S."/>
            <person name="Cheng J.F."/>
            <person name="Han C."/>
            <person name="Tapia R."/>
            <person name="Goodwin L.A."/>
            <person name="Pitluck S."/>
            <person name="Liolios K."/>
            <person name="Pagani I."/>
            <person name="Ivanova N."/>
            <person name="Mikhailova N."/>
            <person name="Pati A."/>
            <person name="Palaniappan K."/>
            <person name="Land M."/>
            <person name="Pan C."/>
            <person name="Rohde M."/>
            <person name="Pukall R."/>
            <person name="Goker M."/>
            <person name="Detter J.C."/>
            <person name="Woyke T."/>
            <person name="Bristow J."/>
            <person name="Eisen J.A."/>
            <person name="Markowitz V."/>
            <person name="Hugenholtz P."/>
            <person name="Kyrpides N.C."/>
            <person name="Klenk H.P."/>
            <person name="Mavromatis K."/>
        </authorList>
    </citation>
    <scope>NUCLEOTIDE SEQUENCE [LARGE SCALE GENOMIC DNA]</scope>
    <source>
        <strain evidence="18">ATCC 700253 / DSM 10332 / NAL</strain>
    </source>
</reference>
<dbReference type="SUPFAM" id="SSF56601">
    <property type="entry name" value="beta-lactamase/transpeptidase-like"/>
    <property type="match status" value="1"/>
</dbReference>
<evidence type="ECO:0000313" key="17">
    <source>
        <dbReference type="EMBL" id="AEW05283.1"/>
    </source>
</evidence>
<evidence type="ECO:0000256" key="3">
    <source>
        <dbReference type="ARBA" id="ARBA00007164"/>
    </source>
</evidence>
<dbReference type="MEROPS" id="S11.005"/>
<comment type="function">
    <text evidence="1">Removes C-terminal D-alanyl residues from sugar-peptide cell wall precursors.</text>
</comment>
<dbReference type="STRING" id="679936.Sulac_1790"/>
<evidence type="ECO:0000256" key="6">
    <source>
        <dbReference type="ARBA" id="ARBA00022670"/>
    </source>
</evidence>
<dbReference type="Gene3D" id="2.60.410.10">
    <property type="entry name" value="D-Ala-D-Ala carboxypeptidase, C-terminal domain"/>
    <property type="match status" value="1"/>
</dbReference>
<evidence type="ECO:0000256" key="10">
    <source>
        <dbReference type="ARBA" id="ARBA00022984"/>
    </source>
</evidence>
<dbReference type="KEGG" id="sap:Sulac_1790"/>
<dbReference type="PATRIC" id="fig|679936.5.peg.1855"/>
<evidence type="ECO:0000256" key="1">
    <source>
        <dbReference type="ARBA" id="ARBA00003217"/>
    </source>
</evidence>
<feature type="domain" description="Peptidase S11 D-Ala-D-Ala carboxypeptidase A C-terminal" evidence="16">
    <location>
        <begin position="303"/>
        <end position="392"/>
    </location>
</feature>
<dbReference type="HOGENOM" id="CLU_027070_8_1_9"/>
<feature type="active site" description="Acyl-ester intermediate" evidence="13">
    <location>
        <position position="86"/>
    </location>
</feature>
<keyword evidence="10" id="KW-0573">Peptidoglycan synthesis</keyword>
<keyword evidence="7" id="KW-0732">Signal</keyword>
<evidence type="ECO:0000256" key="14">
    <source>
        <dbReference type="PIRSR" id="PIRSR618044-2"/>
    </source>
</evidence>
<comment type="catalytic activity">
    <reaction evidence="12">
        <text>Preferential cleavage: (Ac)2-L-Lys-D-Ala-|-D-Ala. Also transpeptidation of peptidyl-alanyl moieties that are N-acyl substituents of D-alanine.</text>
        <dbReference type="EC" id="3.4.16.4"/>
    </reaction>
</comment>
<dbReference type="SUPFAM" id="SSF69189">
    <property type="entry name" value="Penicillin-binding protein associated domain"/>
    <property type="match status" value="1"/>
</dbReference>
<dbReference type="InterPro" id="IPR001967">
    <property type="entry name" value="Peptidase_S11_N"/>
</dbReference>
<organism evidence="17 18">
    <name type="scientific">Sulfobacillus acidophilus (strain ATCC 700253 / DSM 10332 / NAL)</name>
    <dbReference type="NCBI Taxonomy" id="679936"/>
    <lineage>
        <taxon>Bacteria</taxon>
        <taxon>Bacillati</taxon>
        <taxon>Bacillota</taxon>
        <taxon>Clostridia</taxon>
        <taxon>Eubacteriales</taxon>
        <taxon>Clostridiales Family XVII. Incertae Sedis</taxon>
        <taxon>Sulfobacillus</taxon>
    </lineage>
</organism>
<dbReference type="Pfam" id="PF00768">
    <property type="entry name" value="Peptidase_S11"/>
    <property type="match status" value="1"/>
</dbReference>
<evidence type="ECO:0000256" key="2">
    <source>
        <dbReference type="ARBA" id="ARBA00004752"/>
    </source>
</evidence>
<dbReference type="UniPathway" id="UPA00219"/>
<feature type="active site" description="Proton acceptor" evidence="13">
    <location>
        <position position="89"/>
    </location>
</feature>